<feature type="signal peptide" evidence="2">
    <location>
        <begin position="1"/>
        <end position="30"/>
    </location>
</feature>
<feature type="chain" id="PRO_5047258354" evidence="2">
    <location>
        <begin position="31"/>
        <end position="230"/>
    </location>
</feature>
<evidence type="ECO:0000256" key="1">
    <source>
        <dbReference type="SAM" id="MobiDB-lite"/>
    </source>
</evidence>
<feature type="compositionally biased region" description="Low complexity" evidence="1">
    <location>
        <begin position="38"/>
        <end position="49"/>
    </location>
</feature>
<keyword evidence="4" id="KW-1185">Reference proteome</keyword>
<name>A0ABU2NUQ4_9ACTN</name>
<comment type="caution">
    <text evidence="3">The sequence shown here is derived from an EMBL/GenBank/DDBJ whole genome shotgun (WGS) entry which is preliminary data.</text>
</comment>
<protein>
    <submittedName>
        <fullName evidence="3">DUF3558 family protein</fullName>
    </submittedName>
</protein>
<dbReference type="RefSeq" id="WP_311674434.1">
    <property type="nucleotide sequence ID" value="NZ_JAVREQ010000016.1"/>
</dbReference>
<reference evidence="4" key="1">
    <citation type="submission" date="2023-07" db="EMBL/GenBank/DDBJ databases">
        <title>30 novel species of actinomycetes from the DSMZ collection.</title>
        <authorList>
            <person name="Nouioui I."/>
        </authorList>
    </citation>
    <scope>NUCLEOTIDE SEQUENCE [LARGE SCALE GENOMIC DNA]</scope>
    <source>
        <strain evidence="4">DSM 42041</strain>
    </source>
</reference>
<sequence>MHRITPRLARRAACAAVAVPVLLVAGCSSDSGDPEPTGPSSSASASTGGKKPDPAAYKSLPDPCKAVSEKTVEDVVPGTEDKSGKNLASSDTDSYGACLWSGGSGDIDADYRALTVSLKRYDTDASLGSGDEQAQRFVQQEVQAVEGDEAHKKPEQSKVSGVGDEALAVTYETEKKDNTYRATRVVVRDQNVVVTVDYEGTGFEDADPPSRDEVRKNAEKVAKEASGAIG</sequence>
<dbReference type="EMBL" id="JAVREQ010000016">
    <property type="protein sequence ID" value="MDT0380716.1"/>
    <property type="molecule type" value="Genomic_DNA"/>
</dbReference>
<dbReference type="Proteomes" id="UP001183414">
    <property type="component" value="Unassembled WGS sequence"/>
</dbReference>
<feature type="region of interest" description="Disordered" evidence="1">
    <location>
        <begin position="200"/>
        <end position="230"/>
    </location>
</feature>
<gene>
    <name evidence="3" type="ORF">RM572_18345</name>
</gene>
<feature type="compositionally biased region" description="Basic and acidic residues" evidence="1">
    <location>
        <begin position="208"/>
        <end position="223"/>
    </location>
</feature>
<feature type="compositionally biased region" description="Basic and acidic residues" evidence="1">
    <location>
        <begin position="67"/>
        <end position="84"/>
    </location>
</feature>
<evidence type="ECO:0000256" key="2">
    <source>
        <dbReference type="SAM" id="SignalP"/>
    </source>
</evidence>
<evidence type="ECO:0000313" key="3">
    <source>
        <dbReference type="EMBL" id="MDT0380716.1"/>
    </source>
</evidence>
<organism evidence="3 4">
    <name type="scientific">Streptomyces hazeniae</name>
    <dbReference type="NCBI Taxonomy" id="3075538"/>
    <lineage>
        <taxon>Bacteria</taxon>
        <taxon>Bacillati</taxon>
        <taxon>Actinomycetota</taxon>
        <taxon>Actinomycetes</taxon>
        <taxon>Kitasatosporales</taxon>
        <taxon>Streptomycetaceae</taxon>
        <taxon>Streptomyces</taxon>
    </lineage>
</organism>
<accession>A0ABU2NUQ4</accession>
<evidence type="ECO:0000313" key="4">
    <source>
        <dbReference type="Proteomes" id="UP001183414"/>
    </source>
</evidence>
<keyword evidence="2" id="KW-0732">Signal</keyword>
<proteinExistence type="predicted"/>
<dbReference type="PROSITE" id="PS51257">
    <property type="entry name" value="PROKAR_LIPOPROTEIN"/>
    <property type="match status" value="1"/>
</dbReference>
<feature type="region of interest" description="Disordered" evidence="1">
    <location>
        <begin position="27"/>
        <end position="93"/>
    </location>
</feature>